<evidence type="ECO:0000313" key="3">
    <source>
        <dbReference type="Proteomes" id="UP000050497"/>
    </source>
</evidence>
<accession>A0A0P8BRJ2</accession>
<gene>
    <name evidence="2" type="ORF">GA0071312_0528</name>
    <name evidence="1" type="ORF">HLUCCO17_03260</name>
</gene>
<evidence type="ECO:0000313" key="4">
    <source>
        <dbReference type="Proteomes" id="UP000182800"/>
    </source>
</evidence>
<sequence length="158" mass="17473">MKKEKHLPGILERERLIGDAVKSVAAELRLVDLDILARFIYLEQHANIADLVASSCEMFFKENTLIYGSRADIELKWGEIPNIVLDLEFHHQGVQVFFALALRPLVAAVDVHAISFEGDGHTPAQNTARLIAALDDARIGNDNRLAAAGIAVEAQRHQ</sequence>
<dbReference type="AlphaFoldDB" id="A0A0P8BRJ2"/>
<dbReference type="Proteomes" id="UP000050497">
    <property type="component" value="Unassembled WGS sequence"/>
</dbReference>
<organism evidence="1 3">
    <name type="scientific">Saliniramus fredricksonii</name>
    <dbReference type="NCBI Taxonomy" id="1653334"/>
    <lineage>
        <taxon>Bacteria</taxon>
        <taxon>Pseudomonadati</taxon>
        <taxon>Pseudomonadota</taxon>
        <taxon>Alphaproteobacteria</taxon>
        <taxon>Hyphomicrobiales</taxon>
        <taxon>Salinarimonadaceae</taxon>
        <taxon>Saliniramus</taxon>
    </lineage>
</organism>
<dbReference type="PATRIC" id="fig|1653334.4.peg.3255"/>
<name>A0A0P8BRJ2_9HYPH</name>
<evidence type="ECO:0000313" key="2">
    <source>
        <dbReference type="EMBL" id="SCC78850.1"/>
    </source>
</evidence>
<dbReference type="EMBL" id="FMBM01000001">
    <property type="protein sequence ID" value="SCC78850.1"/>
    <property type="molecule type" value="Genomic_DNA"/>
</dbReference>
<evidence type="ECO:0000313" key="1">
    <source>
        <dbReference type="EMBL" id="KPQ12196.1"/>
    </source>
</evidence>
<dbReference type="RefSeq" id="WP_074443499.1">
    <property type="nucleotide sequence ID" value="NZ_FMBM01000001.1"/>
</dbReference>
<keyword evidence="4" id="KW-1185">Reference proteome</keyword>
<dbReference type="Proteomes" id="UP000182800">
    <property type="component" value="Unassembled WGS sequence"/>
</dbReference>
<protein>
    <submittedName>
        <fullName evidence="1">Uncharacterized protein</fullName>
    </submittedName>
</protein>
<dbReference type="EMBL" id="LJSX01000003">
    <property type="protein sequence ID" value="KPQ12196.1"/>
    <property type="molecule type" value="Genomic_DNA"/>
</dbReference>
<dbReference type="STRING" id="1653334.GA0071312_0528"/>
<reference evidence="2 4" key="2">
    <citation type="submission" date="2016-08" db="EMBL/GenBank/DDBJ databases">
        <authorList>
            <person name="Varghese N."/>
            <person name="Submissions Spin"/>
        </authorList>
    </citation>
    <scope>NUCLEOTIDE SEQUENCE [LARGE SCALE GENOMIC DNA]</scope>
    <source>
        <strain evidence="2 4">HL-109</strain>
    </source>
</reference>
<reference evidence="1 3" key="1">
    <citation type="submission" date="2015-09" db="EMBL/GenBank/DDBJ databases">
        <title>Identification and resolution of microdiversity through metagenomic sequencing of parallel consortia.</title>
        <authorList>
            <person name="Nelson W.C."/>
            <person name="Romine M.F."/>
            <person name="Lindemann S.R."/>
        </authorList>
    </citation>
    <scope>NUCLEOTIDE SEQUENCE [LARGE SCALE GENOMIC DNA]</scope>
    <source>
        <strain evidence="1">HL-109</strain>
    </source>
</reference>
<proteinExistence type="predicted"/>
<dbReference type="OrthoDB" id="7862614at2"/>
<comment type="caution">
    <text evidence="1">The sequence shown here is derived from an EMBL/GenBank/DDBJ whole genome shotgun (WGS) entry which is preliminary data.</text>
</comment>